<accession>A0A7W9YSZ1</accession>
<dbReference type="Proteomes" id="UP000523528">
    <property type="component" value="Unassembled WGS sequence"/>
</dbReference>
<name>A0A7W9YSZ1_9BACL</name>
<dbReference type="AlphaFoldDB" id="A0A7W9YSZ1"/>
<evidence type="ECO:0000313" key="1">
    <source>
        <dbReference type="EMBL" id="MBB6177539.1"/>
    </source>
</evidence>
<organism evidence="1 2">
    <name type="scientific">Anoxybacillus tengchongensis</name>
    <dbReference type="NCBI Taxonomy" id="576944"/>
    <lineage>
        <taxon>Bacteria</taxon>
        <taxon>Bacillati</taxon>
        <taxon>Bacillota</taxon>
        <taxon>Bacilli</taxon>
        <taxon>Bacillales</taxon>
        <taxon>Anoxybacillaceae</taxon>
        <taxon>Anoxybacillus</taxon>
    </lineage>
</organism>
<evidence type="ECO:0000313" key="2">
    <source>
        <dbReference type="Proteomes" id="UP000523528"/>
    </source>
</evidence>
<comment type="caution">
    <text evidence="1">The sequence shown here is derived from an EMBL/GenBank/DDBJ whole genome shotgun (WGS) entry which is preliminary data.</text>
</comment>
<gene>
    <name evidence="1" type="ORF">HNQ82_002374</name>
</gene>
<keyword evidence="2" id="KW-1185">Reference proteome</keyword>
<sequence>MRGKVVGRVVKGVLATLFATIVALGGEHVSFALIPQQNVVKLKAGNITPQSVVSKTKSASFKAGQTTQTLSITGTFETQYSDVHKRQMFAGIKSINSKVTSGIGSWKQTGYEYQLIDGGRTYVIYVSGTYTIGGQSYSVTVSVEFYCNADGSVG</sequence>
<dbReference type="RefSeq" id="WP_183249791.1">
    <property type="nucleotide sequence ID" value="NZ_JACHES010000011.1"/>
</dbReference>
<reference evidence="1 2" key="1">
    <citation type="submission" date="2020-08" db="EMBL/GenBank/DDBJ databases">
        <title>Genomic Encyclopedia of Type Strains, Phase IV (KMG-IV): sequencing the most valuable type-strain genomes for metagenomic binning, comparative biology and taxonomic classification.</title>
        <authorList>
            <person name="Goeker M."/>
        </authorList>
    </citation>
    <scope>NUCLEOTIDE SEQUENCE [LARGE SCALE GENOMIC DNA]</scope>
    <source>
        <strain evidence="1 2">DSM 23211</strain>
    </source>
</reference>
<proteinExistence type="predicted"/>
<protein>
    <submittedName>
        <fullName evidence="1">Uncharacterized protein</fullName>
    </submittedName>
</protein>
<dbReference type="EMBL" id="JACHES010000011">
    <property type="protein sequence ID" value="MBB6177539.1"/>
    <property type="molecule type" value="Genomic_DNA"/>
</dbReference>